<organism evidence="7">
    <name type="scientific">Propionibacterium freudenreichii subsp. freudenreichii</name>
    <dbReference type="NCBI Taxonomy" id="66712"/>
    <lineage>
        <taxon>Bacteria</taxon>
        <taxon>Bacillati</taxon>
        <taxon>Actinomycetota</taxon>
        <taxon>Actinomycetes</taxon>
        <taxon>Propionibacteriales</taxon>
        <taxon>Propionibacteriaceae</taxon>
        <taxon>Propionibacterium</taxon>
    </lineage>
</organism>
<dbReference type="PRINTS" id="PR00618">
    <property type="entry name" value="DKSAZNFINGER"/>
</dbReference>
<keyword evidence="3" id="KW-0862">Zinc</keyword>
<evidence type="ECO:0000256" key="2">
    <source>
        <dbReference type="ARBA" id="ARBA00022771"/>
    </source>
</evidence>
<dbReference type="PROSITE" id="PS01102">
    <property type="entry name" value="ZF_DKSA_1"/>
    <property type="match status" value="1"/>
</dbReference>
<dbReference type="GO" id="GO:0008270">
    <property type="term" value="F:zinc ion binding"/>
    <property type="evidence" value="ECO:0007669"/>
    <property type="project" value="UniProtKB-KW"/>
</dbReference>
<keyword evidence="2" id="KW-0863">Zinc-finger</keyword>
<dbReference type="RefSeq" id="WP_013161407.1">
    <property type="nucleotide sequence ID" value="NZ_CP010341.1"/>
</dbReference>
<proteinExistence type="predicted"/>
<dbReference type="InterPro" id="IPR020458">
    <property type="entry name" value="Znf_DskA_TraR_CS"/>
</dbReference>
<feature type="coiled-coil region" evidence="5">
    <location>
        <begin position="26"/>
        <end position="60"/>
    </location>
</feature>
<dbReference type="Gene3D" id="1.20.120.910">
    <property type="entry name" value="DksA, coiled-coil domain"/>
    <property type="match status" value="1"/>
</dbReference>
<dbReference type="PROSITE" id="PS51128">
    <property type="entry name" value="ZF_DKSA_2"/>
    <property type="match status" value="1"/>
</dbReference>
<accession>A0A068VTU4</accession>
<evidence type="ECO:0000256" key="3">
    <source>
        <dbReference type="ARBA" id="ARBA00022833"/>
    </source>
</evidence>
<name>A0A068VTU4_PROFF</name>
<keyword evidence="5" id="KW-0175">Coiled coil</keyword>
<dbReference type="PANTHER" id="PTHR33823:SF2">
    <property type="entry name" value="RNA POLYMERASE-BINDING TRANSCRIPTION FACTOR DKSA"/>
    <property type="match status" value="1"/>
</dbReference>
<gene>
    <name evidence="7" type="primary">dskA</name>
    <name evidence="7" type="ORF">PFCIRM138_01740</name>
</gene>
<dbReference type="InterPro" id="IPR000962">
    <property type="entry name" value="Znf_DskA_TraR"/>
</dbReference>
<dbReference type="Pfam" id="PF01258">
    <property type="entry name" value="zf-dskA_traR"/>
    <property type="match status" value="1"/>
</dbReference>
<dbReference type="GeneID" id="61221826"/>
<evidence type="ECO:0000259" key="6">
    <source>
        <dbReference type="Pfam" id="PF01258"/>
    </source>
</evidence>
<feature type="domain" description="Zinc finger DksA/TraR C4-type" evidence="6">
    <location>
        <begin position="106"/>
        <end position="141"/>
    </location>
</feature>
<dbReference type="InterPro" id="IPR037187">
    <property type="entry name" value="DnaK_N"/>
</dbReference>
<dbReference type="EMBL" id="LM676436">
    <property type="protein sequence ID" value="CEP27466.1"/>
    <property type="molecule type" value="Genomic_DNA"/>
</dbReference>
<reference evidence="7" key="1">
    <citation type="submission" date="2014-08" db="EMBL/GenBank/DDBJ databases">
        <authorList>
            <person name="Falentin Helene"/>
        </authorList>
    </citation>
    <scope>NUCLEOTIDE SEQUENCE</scope>
</reference>
<dbReference type="PATRIC" id="fig|66712.6.peg.1490"/>
<evidence type="ECO:0000313" key="7">
    <source>
        <dbReference type="EMBL" id="CEP27466.1"/>
    </source>
</evidence>
<dbReference type="SUPFAM" id="SSF57716">
    <property type="entry name" value="Glucocorticoid receptor-like (DNA-binding domain)"/>
    <property type="match status" value="1"/>
</dbReference>
<dbReference type="SUPFAM" id="SSF109635">
    <property type="entry name" value="DnaK suppressor protein DksA, alpha-hairpin domain"/>
    <property type="match status" value="1"/>
</dbReference>
<sequence length="142" mass="15752">MAVKGKTASVTTVDLPVLEGEKPWTAEEIAEVREELVSEIARMRKAVETSDEELATLMDEGIEATGKDPGDVGSSNFERDQEMSLNANTRELLEQNESALRRLDEGQFGFCENCGNPIGKARLEAFPKATMCVKCKTRLERR</sequence>
<dbReference type="KEGG" id="pfre:RM25_1461"/>
<evidence type="ECO:0000256" key="1">
    <source>
        <dbReference type="ARBA" id="ARBA00022723"/>
    </source>
</evidence>
<dbReference type="AlphaFoldDB" id="A0A068VTU4"/>
<dbReference type="PANTHER" id="PTHR33823">
    <property type="entry name" value="RNA POLYMERASE-BINDING TRANSCRIPTION FACTOR DKSA-RELATED"/>
    <property type="match status" value="1"/>
</dbReference>
<keyword evidence="1" id="KW-0479">Metal-binding</keyword>
<dbReference type="InterPro" id="IPR020460">
    <property type="entry name" value="Znf_C4-type_bac"/>
</dbReference>
<protein>
    <submittedName>
        <fullName evidence="7">Transcriptional regulators, TraR/DksA family</fullName>
    </submittedName>
</protein>
<evidence type="ECO:0000256" key="5">
    <source>
        <dbReference type="SAM" id="Coils"/>
    </source>
</evidence>
<evidence type="ECO:0000256" key="4">
    <source>
        <dbReference type="PROSITE-ProRule" id="PRU00510"/>
    </source>
</evidence>
<feature type="zinc finger region" description="dksA C4-type" evidence="4">
    <location>
        <begin position="111"/>
        <end position="135"/>
    </location>
</feature>